<protein>
    <submittedName>
        <fullName evidence="1">Uncharacterized protein</fullName>
    </submittedName>
</protein>
<evidence type="ECO:0000313" key="2">
    <source>
        <dbReference type="Proteomes" id="UP001221898"/>
    </source>
</evidence>
<dbReference type="AlphaFoldDB" id="A0AAD7W0F0"/>
<comment type="caution">
    <text evidence="1">The sequence shown here is derived from an EMBL/GenBank/DDBJ whole genome shotgun (WGS) entry which is preliminary data.</text>
</comment>
<dbReference type="EMBL" id="JAINUG010000480">
    <property type="protein sequence ID" value="KAJ8367387.1"/>
    <property type="molecule type" value="Genomic_DNA"/>
</dbReference>
<accession>A0AAD7W0F0</accession>
<name>A0AAD7W0F0_9TELE</name>
<dbReference type="Pfam" id="PF05380">
    <property type="entry name" value="Peptidase_A17"/>
    <property type="match status" value="1"/>
</dbReference>
<dbReference type="Proteomes" id="UP001221898">
    <property type="component" value="Unassembled WGS sequence"/>
</dbReference>
<organism evidence="1 2">
    <name type="scientific">Aldrovandia affinis</name>
    <dbReference type="NCBI Taxonomy" id="143900"/>
    <lineage>
        <taxon>Eukaryota</taxon>
        <taxon>Metazoa</taxon>
        <taxon>Chordata</taxon>
        <taxon>Craniata</taxon>
        <taxon>Vertebrata</taxon>
        <taxon>Euteleostomi</taxon>
        <taxon>Actinopterygii</taxon>
        <taxon>Neopterygii</taxon>
        <taxon>Teleostei</taxon>
        <taxon>Notacanthiformes</taxon>
        <taxon>Halosauridae</taxon>
        <taxon>Aldrovandia</taxon>
    </lineage>
</organism>
<dbReference type="PANTHER" id="PTHR47331">
    <property type="entry name" value="PHD-TYPE DOMAIN-CONTAINING PROTEIN"/>
    <property type="match status" value="1"/>
</dbReference>
<proteinExistence type="predicted"/>
<sequence>MKWLADLNQLSTFQVPHCMKPEDFGEIKTAQLHHFSDASELGYGTASYIRMTNDKDEIHTALVMGKARVTPLKQVTIPRLELAAATLSVRIDRMLKTELQIQMEDSVFWTDSQSVLKYINNETKRFQTFVANRISVIRDLSSPSQWRYVSSKQNPVDDASRDMNVEVFLSSRRWLKGPDYLLEPEKWPTTPKEVNYLSSSDAEVRKELSINSVSVDERKPMTRFIEHFSKWNSLKRAVAWMLKLKETVRQLSKMRHKISKQTDLVKEHMDAFKQTLGPQRLSVEDLEEAERDVICYVQEQHFKQ</sequence>
<evidence type="ECO:0000313" key="1">
    <source>
        <dbReference type="EMBL" id="KAJ8367387.1"/>
    </source>
</evidence>
<keyword evidence="2" id="KW-1185">Reference proteome</keyword>
<dbReference type="PANTHER" id="PTHR47331:SF1">
    <property type="entry name" value="GAG-LIKE PROTEIN"/>
    <property type="match status" value="1"/>
</dbReference>
<gene>
    <name evidence="1" type="ORF">AAFF_G00320140</name>
</gene>
<reference evidence="1" key="1">
    <citation type="journal article" date="2023" name="Science">
        <title>Genome structures resolve the early diversification of teleost fishes.</title>
        <authorList>
            <person name="Parey E."/>
            <person name="Louis A."/>
            <person name="Montfort J."/>
            <person name="Bouchez O."/>
            <person name="Roques C."/>
            <person name="Iampietro C."/>
            <person name="Lluch J."/>
            <person name="Castinel A."/>
            <person name="Donnadieu C."/>
            <person name="Desvignes T."/>
            <person name="Floi Bucao C."/>
            <person name="Jouanno E."/>
            <person name="Wen M."/>
            <person name="Mejri S."/>
            <person name="Dirks R."/>
            <person name="Jansen H."/>
            <person name="Henkel C."/>
            <person name="Chen W.J."/>
            <person name="Zahm M."/>
            <person name="Cabau C."/>
            <person name="Klopp C."/>
            <person name="Thompson A.W."/>
            <person name="Robinson-Rechavi M."/>
            <person name="Braasch I."/>
            <person name="Lecointre G."/>
            <person name="Bobe J."/>
            <person name="Postlethwait J.H."/>
            <person name="Berthelot C."/>
            <person name="Roest Crollius H."/>
            <person name="Guiguen Y."/>
        </authorList>
    </citation>
    <scope>NUCLEOTIDE SEQUENCE</scope>
    <source>
        <strain evidence="1">NC1722</strain>
    </source>
</reference>
<dbReference type="InterPro" id="IPR008042">
    <property type="entry name" value="Retrotrans_Pao"/>
</dbReference>